<dbReference type="SUPFAM" id="SSF81383">
    <property type="entry name" value="F-box domain"/>
    <property type="match status" value="1"/>
</dbReference>
<dbReference type="Pfam" id="PF12937">
    <property type="entry name" value="F-box-like"/>
    <property type="match status" value="1"/>
</dbReference>
<dbReference type="InterPro" id="IPR036047">
    <property type="entry name" value="F-box-like_dom_sf"/>
</dbReference>
<evidence type="ECO:0000313" key="2">
    <source>
        <dbReference type="EMBL" id="GAA5799903.1"/>
    </source>
</evidence>
<evidence type="ECO:0000313" key="3">
    <source>
        <dbReference type="Proteomes" id="UP001476247"/>
    </source>
</evidence>
<dbReference type="InterPro" id="IPR032675">
    <property type="entry name" value="LRR_dom_sf"/>
</dbReference>
<gene>
    <name evidence="2" type="ORF">HPULCUR_005324</name>
</gene>
<protein>
    <recommendedName>
        <fullName evidence="1">F-box domain-containing protein</fullName>
    </recommendedName>
</protein>
<name>A0ABP9XYS6_9FUNG</name>
<dbReference type="EMBL" id="BAABUJ010000014">
    <property type="protein sequence ID" value="GAA5799903.1"/>
    <property type="molecule type" value="Genomic_DNA"/>
</dbReference>
<keyword evidence="3" id="KW-1185">Reference proteome</keyword>
<reference evidence="2 3" key="1">
    <citation type="submission" date="2024-04" db="EMBL/GenBank/DDBJ databases">
        <title>genome sequences of Mucor flavus KT1a and Helicostylum pulchrum KT1b strains isolation_sourced from the surface of a dry-aged beef.</title>
        <authorList>
            <person name="Toyotome T."/>
            <person name="Hosono M."/>
            <person name="Torimaru M."/>
            <person name="Fukuda K."/>
            <person name="Mikami N."/>
        </authorList>
    </citation>
    <scope>NUCLEOTIDE SEQUENCE [LARGE SCALE GENOMIC DNA]</scope>
    <source>
        <strain evidence="2 3">KT1b</strain>
    </source>
</reference>
<dbReference type="PROSITE" id="PS50181">
    <property type="entry name" value="FBOX"/>
    <property type="match status" value="1"/>
</dbReference>
<dbReference type="InterPro" id="IPR001810">
    <property type="entry name" value="F-box_dom"/>
</dbReference>
<accession>A0ABP9XYS6</accession>
<dbReference type="Gene3D" id="3.80.10.10">
    <property type="entry name" value="Ribonuclease Inhibitor"/>
    <property type="match status" value="1"/>
</dbReference>
<dbReference type="Proteomes" id="UP001476247">
    <property type="component" value="Unassembled WGS sequence"/>
</dbReference>
<dbReference type="Gene3D" id="1.20.1280.50">
    <property type="match status" value="1"/>
</dbReference>
<proteinExistence type="predicted"/>
<evidence type="ECO:0000259" key="1">
    <source>
        <dbReference type="PROSITE" id="PS50181"/>
    </source>
</evidence>
<comment type="caution">
    <text evidence="2">The sequence shown here is derived from an EMBL/GenBank/DDBJ whole genome shotgun (WGS) entry which is preliminary data.</text>
</comment>
<sequence length="641" mass="74050">MTVEKLPAEILYQIFQHLGPKKSQLYECAVVCKWWHLPAIQLFCKNILLRHEPHKIWTKLASQQDNINVGTWVQKLTVQSHTTKLTDDKFLCILNYMPYLRVIDLRLTVEISDQFSSLVKNNRVVLDYIEELIYCKWAEKHVQFVDYFICAYQFRASLKHLELGYLDYIHLLNARSGSATEFLKEFKNLQFLSIDNKRASGGTPDLHMFSVLDSCNNNLIELSVENHFTEPIDQVLLINPVTKLEHFKAKVCHFTQFHAKYVSLNFPKDLKTFKLKLSQTDASLWVSENTESVMQAFGKYLSEVAQVDIAIAELGALSETEYDGLQSHLTVSNYWQFIGAIISSSKPVMHCHLSITVKDLISYRTYPGMQIKRNKTNATLSYSMDTSHLIERNDLFTPRLDVGPSTAADFNTHGINSIQIVITTPMISVGKCLDFLESILPVYPHLRFLMISYWYFNVYGEYILKFASAPSIFALDVPMYDADPYFDFQNQTFEPTSSSSTTVENFKYVLMENSTLVPSDVKRIGYLLPHMKVLKIVAIEQSTQPHVVLDLTGIVELQRLILDFRFLGTFRITYFQIEQGSQIRCWKISTDRKSFQVKSISPPDLKMSTALFIRLRCRNIDTITFCKYDEFLFHVGDEKSY</sequence>
<feature type="domain" description="F-box" evidence="1">
    <location>
        <begin position="1"/>
        <end position="60"/>
    </location>
</feature>
<organism evidence="2 3">
    <name type="scientific">Helicostylum pulchrum</name>
    <dbReference type="NCBI Taxonomy" id="562976"/>
    <lineage>
        <taxon>Eukaryota</taxon>
        <taxon>Fungi</taxon>
        <taxon>Fungi incertae sedis</taxon>
        <taxon>Mucoromycota</taxon>
        <taxon>Mucoromycotina</taxon>
        <taxon>Mucoromycetes</taxon>
        <taxon>Mucorales</taxon>
        <taxon>Mucorineae</taxon>
        <taxon>Mucoraceae</taxon>
        <taxon>Helicostylum</taxon>
    </lineage>
</organism>